<reference evidence="3 4" key="1">
    <citation type="submission" date="2024-06" db="EMBL/GenBank/DDBJ databases">
        <title>The Natural Products Discovery Center: Release of the First 8490 Sequenced Strains for Exploring Actinobacteria Biosynthetic Diversity.</title>
        <authorList>
            <person name="Kalkreuter E."/>
            <person name="Kautsar S.A."/>
            <person name="Yang D."/>
            <person name="Bader C.D."/>
            <person name="Teijaro C.N."/>
            <person name="Fluegel L."/>
            <person name="Davis C.M."/>
            <person name="Simpson J.R."/>
            <person name="Lauterbach L."/>
            <person name="Steele A.D."/>
            <person name="Gui C."/>
            <person name="Meng S."/>
            <person name="Li G."/>
            <person name="Viehrig K."/>
            <person name="Ye F."/>
            <person name="Su P."/>
            <person name="Kiefer A.F."/>
            <person name="Nichols A."/>
            <person name="Cepeda A.J."/>
            <person name="Yan W."/>
            <person name="Fan B."/>
            <person name="Jiang Y."/>
            <person name="Adhikari A."/>
            <person name="Zheng C.-J."/>
            <person name="Schuster L."/>
            <person name="Cowan T.M."/>
            <person name="Smanski M.J."/>
            <person name="Chevrette M.G."/>
            <person name="De Carvalho L.P.S."/>
            <person name="Shen B."/>
        </authorList>
    </citation>
    <scope>NUCLEOTIDE SEQUENCE [LARGE SCALE GENOMIC DNA]</scope>
    <source>
        <strain evidence="3 4">NPDC006434</strain>
    </source>
</reference>
<proteinExistence type="predicted"/>
<dbReference type="Gene3D" id="3.20.20.100">
    <property type="entry name" value="NADP-dependent oxidoreductase domain"/>
    <property type="match status" value="1"/>
</dbReference>
<feature type="region of interest" description="Disordered" evidence="1">
    <location>
        <begin position="322"/>
        <end position="348"/>
    </location>
</feature>
<gene>
    <name evidence="3" type="ORF">ABZZ21_33595</name>
</gene>
<comment type="caution">
    <text evidence="3">The sequence shown here is derived from an EMBL/GenBank/DDBJ whole genome shotgun (WGS) entry which is preliminary data.</text>
</comment>
<dbReference type="RefSeq" id="WP_355401923.1">
    <property type="nucleotide sequence ID" value="NZ_JBEXPZ010000052.1"/>
</dbReference>
<organism evidence="3 4">
    <name type="scientific">Streptomyces ossamyceticus</name>
    <dbReference type="NCBI Taxonomy" id="249581"/>
    <lineage>
        <taxon>Bacteria</taxon>
        <taxon>Bacillati</taxon>
        <taxon>Actinomycetota</taxon>
        <taxon>Actinomycetes</taxon>
        <taxon>Kitasatosporales</taxon>
        <taxon>Streptomycetaceae</taxon>
        <taxon>Streptomyces</taxon>
    </lineage>
</organism>
<sequence length="348" mass="37941">MRNHRIANTSVEVTELGFGASVIGNLYRVTPVQDATAAVDTALDAGLRYFDTAPHYGLGLSEQRLGAALRGVPRERYVVSSKVGRLLVPNERPRGVDSEGFVVRDDLRRAWDFSREGVLRSIDATLERTGLDRLDIVYLHDPDDHWRQAAGEAMPALADLRDQGVVGAIGAGMNQSAMLARFLRETAADVVMLAGRYTLLDQSALDDVLPAAVERGRSVVAVGVFNSGLLSRDRPAPGMKYDYADAPAHLVARAREIAEVCERHGTTLPAAAIAFPFSHPSIINVTLGMRNAEQVRRNVDLYRRRVPEGLWDDLRTRGLIRPDVPTRNGAEHTPETEGVGVVSDGPGH</sequence>
<dbReference type="EMBL" id="JBEXPZ010000052">
    <property type="protein sequence ID" value="MET9849402.1"/>
    <property type="molecule type" value="Genomic_DNA"/>
</dbReference>
<dbReference type="InterPro" id="IPR023210">
    <property type="entry name" value="NADP_OxRdtase_dom"/>
</dbReference>
<protein>
    <submittedName>
        <fullName evidence="3">Aldo/keto reductase</fullName>
    </submittedName>
</protein>
<dbReference type="CDD" id="cd19162">
    <property type="entry name" value="AKR_FDH"/>
    <property type="match status" value="1"/>
</dbReference>
<dbReference type="InterPro" id="IPR044477">
    <property type="entry name" value="FDH-like"/>
</dbReference>
<evidence type="ECO:0000313" key="4">
    <source>
        <dbReference type="Proteomes" id="UP001550210"/>
    </source>
</evidence>
<dbReference type="Pfam" id="PF00248">
    <property type="entry name" value="Aldo_ket_red"/>
    <property type="match status" value="1"/>
</dbReference>
<dbReference type="InterPro" id="IPR020471">
    <property type="entry name" value="AKR"/>
</dbReference>
<dbReference type="Proteomes" id="UP001550210">
    <property type="component" value="Unassembled WGS sequence"/>
</dbReference>
<evidence type="ECO:0000259" key="2">
    <source>
        <dbReference type="Pfam" id="PF00248"/>
    </source>
</evidence>
<dbReference type="PANTHER" id="PTHR42686">
    <property type="entry name" value="GH17980P-RELATED"/>
    <property type="match status" value="1"/>
</dbReference>
<evidence type="ECO:0000256" key="1">
    <source>
        <dbReference type="SAM" id="MobiDB-lite"/>
    </source>
</evidence>
<dbReference type="PANTHER" id="PTHR42686:SF1">
    <property type="entry name" value="GH17980P-RELATED"/>
    <property type="match status" value="1"/>
</dbReference>
<accession>A0ABV2V6E8</accession>
<feature type="domain" description="NADP-dependent oxidoreductase" evidence="2">
    <location>
        <begin position="15"/>
        <end position="304"/>
    </location>
</feature>
<name>A0ABV2V6E8_9ACTN</name>
<keyword evidence="4" id="KW-1185">Reference proteome</keyword>
<dbReference type="InterPro" id="IPR036812">
    <property type="entry name" value="NAD(P)_OxRdtase_dom_sf"/>
</dbReference>
<evidence type="ECO:0000313" key="3">
    <source>
        <dbReference type="EMBL" id="MET9849402.1"/>
    </source>
</evidence>
<dbReference type="SUPFAM" id="SSF51430">
    <property type="entry name" value="NAD(P)-linked oxidoreductase"/>
    <property type="match status" value="1"/>
</dbReference>